<dbReference type="Pfam" id="PF21834">
    <property type="entry name" value="DUF6894"/>
    <property type="match status" value="1"/>
</dbReference>
<keyword evidence="4" id="KW-1185">Reference proteome</keyword>
<evidence type="ECO:0000313" key="5">
    <source>
        <dbReference type="Proteomes" id="UP000199140"/>
    </source>
</evidence>
<feature type="domain" description="DUF6894" evidence="1">
    <location>
        <begin position="5"/>
        <end position="71"/>
    </location>
</feature>
<evidence type="ECO:0000313" key="4">
    <source>
        <dbReference type="Proteomes" id="UP000185487"/>
    </source>
</evidence>
<dbReference type="EMBL" id="CP015367">
    <property type="protein sequence ID" value="APT31948.1"/>
    <property type="molecule type" value="Genomic_DNA"/>
</dbReference>
<dbReference type="AlphaFoldDB" id="A0AAE8HSG7"/>
<dbReference type="Proteomes" id="UP000185487">
    <property type="component" value="Chromosome"/>
</dbReference>
<name>A0AAE8HSG7_9HYPH</name>
<sequence length="81" mass="9291">MPAKLYRFHCTDGRELVTDLQGRTCQSAVQVRRHADRVALALMEAADHVAWARWQVEVYDPKGRRVLTRPFLEVDVDARAA</sequence>
<reference evidence="3 5" key="2">
    <citation type="submission" date="2016-10" db="EMBL/GenBank/DDBJ databases">
        <authorList>
            <person name="Varghese N."/>
            <person name="Submissions S."/>
        </authorList>
    </citation>
    <scope>NUCLEOTIDE SEQUENCE [LARGE SCALE GENOMIC DNA]</scope>
    <source>
        <strain evidence="3 5">CBMB27</strain>
    </source>
</reference>
<reference evidence="2 4" key="1">
    <citation type="submission" date="2016-04" db="EMBL/GenBank/DDBJ databases">
        <title>Complete genome sequencing and analysis of CBMB27, Methylobacterium phyllosphaerae isolated from leaf tissues of rice (Oryza sativa L.).</title>
        <authorList>
            <person name="Lee Y."/>
            <person name="Hwangbo K."/>
            <person name="Chung H."/>
            <person name="Yoo J."/>
            <person name="Kim K.Y."/>
            <person name="Sa T.M."/>
            <person name="Um Y."/>
            <person name="Madhaiyan M."/>
        </authorList>
    </citation>
    <scope>NUCLEOTIDE SEQUENCE [LARGE SCALE GENOMIC DNA]</scope>
    <source>
        <strain evidence="2 4">CBMB27</strain>
    </source>
</reference>
<dbReference type="EMBL" id="FOPK01000012">
    <property type="protein sequence ID" value="SFH01076.1"/>
    <property type="molecule type" value="Genomic_DNA"/>
</dbReference>
<evidence type="ECO:0000313" key="3">
    <source>
        <dbReference type="EMBL" id="SFH01076.1"/>
    </source>
</evidence>
<organism evidence="3 5">
    <name type="scientific">Methylobacterium phyllosphaerae</name>
    <dbReference type="NCBI Taxonomy" id="418223"/>
    <lineage>
        <taxon>Bacteria</taxon>
        <taxon>Pseudomonadati</taxon>
        <taxon>Pseudomonadota</taxon>
        <taxon>Alphaproteobacteria</taxon>
        <taxon>Hyphomicrobiales</taxon>
        <taxon>Methylobacteriaceae</taxon>
        <taxon>Methylobacterium</taxon>
    </lineage>
</organism>
<protein>
    <recommendedName>
        <fullName evidence="1">DUF6894 domain-containing protein</fullName>
    </recommendedName>
</protein>
<dbReference type="KEGG" id="mphy:MCBMB27_02657"/>
<dbReference type="InterPro" id="IPR054189">
    <property type="entry name" value="DUF6894"/>
</dbReference>
<gene>
    <name evidence="2" type="ORF">MCBMB27_02657</name>
    <name evidence="3" type="ORF">SAMN05192567_11210</name>
</gene>
<proteinExistence type="predicted"/>
<evidence type="ECO:0000259" key="1">
    <source>
        <dbReference type="Pfam" id="PF21834"/>
    </source>
</evidence>
<evidence type="ECO:0000313" key="2">
    <source>
        <dbReference type="EMBL" id="APT31948.1"/>
    </source>
</evidence>
<dbReference type="RefSeq" id="WP_075380592.1">
    <property type="nucleotide sequence ID" value="NZ_CP015367.1"/>
</dbReference>
<accession>A0AAE8HSG7</accession>
<dbReference type="Proteomes" id="UP000199140">
    <property type="component" value="Unassembled WGS sequence"/>
</dbReference>